<evidence type="ECO:0000313" key="3">
    <source>
        <dbReference type="Proteomes" id="UP000320055"/>
    </source>
</evidence>
<accession>A0A563VR19</accession>
<dbReference type="Gene3D" id="3.30.420.10">
    <property type="entry name" value="Ribonuclease H-like superfamily/Ribonuclease H"/>
    <property type="match status" value="1"/>
</dbReference>
<dbReference type="AlphaFoldDB" id="A0A563VR19"/>
<dbReference type="Proteomes" id="UP000320055">
    <property type="component" value="Unassembled WGS sequence"/>
</dbReference>
<dbReference type="Pfam" id="PF13565">
    <property type="entry name" value="HTH_32"/>
    <property type="match status" value="1"/>
</dbReference>
<sequence length="301" mass="35300">MGRSESTIHYWLQLYKTGGMAKLLEEPPQTGRPKKLEIETIASLQQEISEQEGFNSYKEIKLWLSICQNIEISYPTIHRIVRYELKGKLKIPRPIHEKQQPGVIEAFKNHFPDRIKGLISELRDKWGDKLSISYWFQDETRLGYRTESGRKITRAGVKPKQILQWHYSYYYIYGLVEPVGGRSFFYEFSHFNSNCLGAFLAQFVQEYSQEIHIIQLDNASVHTAHKLIVPENIILLFQPPYCPELNPIERVWQYIKQKLKNLFFASLDDVKYKVGKILNSLSEDIIYSLTGWEYILDALSL</sequence>
<dbReference type="Pfam" id="PF13358">
    <property type="entry name" value="DDE_3"/>
    <property type="match status" value="1"/>
</dbReference>
<dbReference type="InterPro" id="IPR012337">
    <property type="entry name" value="RNaseH-like_sf"/>
</dbReference>
<evidence type="ECO:0000313" key="2">
    <source>
        <dbReference type="EMBL" id="VEP13851.1"/>
    </source>
</evidence>
<dbReference type="InterPro" id="IPR047655">
    <property type="entry name" value="Transpos_IS630-like"/>
</dbReference>
<dbReference type="NCBIfam" id="NF033545">
    <property type="entry name" value="transpos_IS630"/>
    <property type="match status" value="1"/>
</dbReference>
<dbReference type="PANTHER" id="PTHR46564:SF1">
    <property type="entry name" value="TRANSPOSASE"/>
    <property type="match status" value="1"/>
</dbReference>
<feature type="domain" description="Tc1-like transposase DDE" evidence="1">
    <location>
        <begin position="135"/>
        <end position="270"/>
    </location>
</feature>
<dbReference type="SUPFAM" id="SSF53098">
    <property type="entry name" value="Ribonuclease H-like"/>
    <property type="match status" value="1"/>
</dbReference>
<reference evidence="2 3" key="1">
    <citation type="submission" date="2019-01" db="EMBL/GenBank/DDBJ databases">
        <authorList>
            <person name="Brito A."/>
        </authorList>
    </citation>
    <scope>NUCLEOTIDE SEQUENCE [LARGE SCALE GENOMIC DNA]</scope>
    <source>
        <strain evidence="2">1</strain>
    </source>
</reference>
<gene>
    <name evidence="2" type="ORF">H1P_2220005</name>
</gene>
<dbReference type="SUPFAM" id="SSF46689">
    <property type="entry name" value="Homeodomain-like"/>
    <property type="match status" value="1"/>
</dbReference>
<evidence type="ECO:0000259" key="1">
    <source>
        <dbReference type="Pfam" id="PF13358"/>
    </source>
</evidence>
<dbReference type="EMBL" id="CAACVJ010000138">
    <property type="protein sequence ID" value="VEP13851.1"/>
    <property type="molecule type" value="Genomic_DNA"/>
</dbReference>
<protein>
    <submittedName>
        <fullName evidence="2">Transposase</fullName>
    </submittedName>
</protein>
<keyword evidence="3" id="KW-1185">Reference proteome</keyword>
<dbReference type="GO" id="GO:0003676">
    <property type="term" value="F:nucleic acid binding"/>
    <property type="evidence" value="ECO:0007669"/>
    <property type="project" value="InterPro"/>
</dbReference>
<name>A0A563VR19_9CYAN</name>
<dbReference type="PANTHER" id="PTHR46564">
    <property type="entry name" value="TRANSPOSASE"/>
    <property type="match status" value="1"/>
</dbReference>
<organism evidence="2 3">
    <name type="scientific">Hyella patelloides LEGE 07179</name>
    <dbReference type="NCBI Taxonomy" id="945734"/>
    <lineage>
        <taxon>Bacteria</taxon>
        <taxon>Bacillati</taxon>
        <taxon>Cyanobacteriota</taxon>
        <taxon>Cyanophyceae</taxon>
        <taxon>Pleurocapsales</taxon>
        <taxon>Hyellaceae</taxon>
        <taxon>Hyella</taxon>
    </lineage>
</organism>
<dbReference type="InterPro" id="IPR036397">
    <property type="entry name" value="RNaseH_sf"/>
</dbReference>
<proteinExistence type="predicted"/>
<dbReference type="InterPro" id="IPR038717">
    <property type="entry name" value="Tc1-like_DDE_dom"/>
</dbReference>
<dbReference type="InterPro" id="IPR009057">
    <property type="entry name" value="Homeodomain-like_sf"/>
</dbReference>